<dbReference type="Proteomes" id="UP000198420">
    <property type="component" value="Unassembled WGS sequence"/>
</dbReference>
<name>A0A239HR99_9ACTN</name>
<dbReference type="RefSeq" id="WP_143227489.1">
    <property type="nucleotide sequence ID" value="NZ_FZNP01000033.1"/>
</dbReference>
<feature type="domain" description="Shedu protein SduA C-terminal" evidence="1">
    <location>
        <begin position="229"/>
        <end position="385"/>
    </location>
</feature>
<dbReference type="OrthoDB" id="5148202at2"/>
<evidence type="ECO:0000259" key="1">
    <source>
        <dbReference type="Pfam" id="PF14082"/>
    </source>
</evidence>
<sequence>MSVEENLQRISDALVGVEHTKPIVKKYAKLEIVLADLLKISPRDIYGVWVSKAANQSVRATQSDRGQTAKLLVSIFKRTGHDEHAIRRAARKYAEKHNQPLLLIQEQTSGELPWLPIGAILPEPNEEALKIVTSLRDELDLEDIVTVPVPDLVHSSIPRDHLTLLESIRSAGVDAAELGRALSGRSDISEILSVLLSTKSGLTAAEVAIVARRRDLVSELKELAKTPGTTETQMHKAIGKNYWLFGGRYSGVADRRHITILDQYDIPLICADGSLHLIELKGPDIKDLVYKHRSHMIAGTDIHEAASQSMNYLRALDEQGATLETQYRNELGVQYDLRRARATVVIGHQDHAVSEELSRRQVDHAIRSYNAHLSRVEVLTYADLLDSAERALNFDVEMDS</sequence>
<evidence type="ECO:0000313" key="2">
    <source>
        <dbReference type="EMBL" id="SNS83453.1"/>
    </source>
</evidence>
<dbReference type="InterPro" id="IPR025359">
    <property type="entry name" value="SduA_C"/>
</dbReference>
<dbReference type="AlphaFoldDB" id="A0A239HR99"/>
<dbReference type="EMBL" id="FZNP01000033">
    <property type="protein sequence ID" value="SNS83453.1"/>
    <property type="molecule type" value="Genomic_DNA"/>
</dbReference>
<dbReference type="Pfam" id="PF14082">
    <property type="entry name" value="SduA_C"/>
    <property type="match status" value="1"/>
</dbReference>
<proteinExistence type="predicted"/>
<keyword evidence="3" id="KW-1185">Reference proteome</keyword>
<gene>
    <name evidence="2" type="ORF">SAMN06265355_13336</name>
</gene>
<evidence type="ECO:0000313" key="3">
    <source>
        <dbReference type="Proteomes" id="UP000198420"/>
    </source>
</evidence>
<accession>A0A239HR99</accession>
<protein>
    <recommendedName>
        <fullName evidence="1">Shedu protein SduA C-terminal domain-containing protein</fullName>
    </recommendedName>
</protein>
<organism evidence="2 3">
    <name type="scientific">Actinomadura mexicana</name>
    <dbReference type="NCBI Taxonomy" id="134959"/>
    <lineage>
        <taxon>Bacteria</taxon>
        <taxon>Bacillati</taxon>
        <taxon>Actinomycetota</taxon>
        <taxon>Actinomycetes</taxon>
        <taxon>Streptosporangiales</taxon>
        <taxon>Thermomonosporaceae</taxon>
        <taxon>Actinomadura</taxon>
    </lineage>
</organism>
<reference evidence="3" key="1">
    <citation type="submission" date="2017-06" db="EMBL/GenBank/DDBJ databases">
        <authorList>
            <person name="Varghese N."/>
            <person name="Submissions S."/>
        </authorList>
    </citation>
    <scope>NUCLEOTIDE SEQUENCE [LARGE SCALE GENOMIC DNA]</scope>
    <source>
        <strain evidence="3">DSM 44485</strain>
    </source>
</reference>